<dbReference type="PROSITE" id="PS00211">
    <property type="entry name" value="ABC_TRANSPORTER_1"/>
    <property type="match status" value="1"/>
</dbReference>
<accession>A0A7D6ZIW5</accession>
<reference evidence="11 12" key="1">
    <citation type="submission" date="2020-07" db="EMBL/GenBank/DDBJ databases">
        <authorList>
            <person name="Zhuang K."/>
            <person name="Ran Y."/>
        </authorList>
    </citation>
    <scope>NUCLEOTIDE SEQUENCE [LARGE SCALE GENOMIC DNA]</scope>
    <source>
        <strain evidence="11 12">WCH-YHL-001</strain>
    </source>
</reference>
<dbReference type="InterPro" id="IPR017871">
    <property type="entry name" value="ABC_transporter-like_CS"/>
</dbReference>
<evidence type="ECO:0000256" key="4">
    <source>
        <dbReference type="ARBA" id="ARBA00022741"/>
    </source>
</evidence>
<evidence type="ECO:0000259" key="10">
    <source>
        <dbReference type="PROSITE" id="PS50929"/>
    </source>
</evidence>
<dbReference type="Gene3D" id="1.20.1560.10">
    <property type="entry name" value="ABC transporter type 1, transmembrane domain"/>
    <property type="match status" value="1"/>
</dbReference>
<evidence type="ECO:0000313" key="12">
    <source>
        <dbReference type="Proteomes" id="UP000515512"/>
    </source>
</evidence>
<dbReference type="InterPro" id="IPR025662">
    <property type="entry name" value="Sigma_54_int_dom_ATP-bd_1"/>
</dbReference>
<dbReference type="InterPro" id="IPR036640">
    <property type="entry name" value="ABC1_TM_sf"/>
</dbReference>
<feature type="transmembrane region" description="Helical" evidence="8">
    <location>
        <begin position="118"/>
        <end position="143"/>
    </location>
</feature>
<feature type="transmembrane region" description="Helical" evidence="8">
    <location>
        <begin position="206"/>
        <end position="227"/>
    </location>
</feature>
<evidence type="ECO:0000256" key="1">
    <source>
        <dbReference type="ARBA" id="ARBA00004651"/>
    </source>
</evidence>
<dbReference type="Gene3D" id="3.40.50.300">
    <property type="entry name" value="P-loop containing nucleotide triphosphate hydrolases"/>
    <property type="match status" value="1"/>
</dbReference>
<dbReference type="PANTHER" id="PTHR11384:SF59">
    <property type="entry name" value="LYSOSOMAL COBALAMIN TRANSPORTER ABCD4"/>
    <property type="match status" value="1"/>
</dbReference>
<dbReference type="PROSITE" id="PS00675">
    <property type="entry name" value="SIGMA54_INTERACT_1"/>
    <property type="match status" value="1"/>
</dbReference>
<feature type="domain" description="ABC transmembrane type-1" evidence="10">
    <location>
        <begin position="65"/>
        <end position="381"/>
    </location>
</feature>
<dbReference type="Pfam" id="PF00005">
    <property type="entry name" value="ABC_tran"/>
    <property type="match status" value="1"/>
</dbReference>
<dbReference type="CDD" id="cd03223">
    <property type="entry name" value="ABCD_peroxisomal_ALDP"/>
    <property type="match status" value="1"/>
</dbReference>
<keyword evidence="3 8" id="KW-0812">Transmembrane</keyword>
<dbReference type="InterPro" id="IPR011527">
    <property type="entry name" value="ABC1_TM_dom"/>
</dbReference>
<evidence type="ECO:0000256" key="8">
    <source>
        <dbReference type="SAM" id="Phobius"/>
    </source>
</evidence>
<dbReference type="Pfam" id="PF06472">
    <property type="entry name" value="ABC_membrane_2"/>
    <property type="match status" value="1"/>
</dbReference>
<dbReference type="AlphaFoldDB" id="A0A7D6ZIW5"/>
<feature type="transmembrane region" description="Helical" evidence="8">
    <location>
        <begin position="62"/>
        <end position="89"/>
    </location>
</feature>
<gene>
    <name evidence="11" type="ORF">H0264_37575</name>
</gene>
<dbReference type="InterPro" id="IPR027417">
    <property type="entry name" value="P-loop_NTPase"/>
</dbReference>
<proteinExistence type="predicted"/>
<organism evidence="11 12">
    <name type="scientific">Nocardia huaxiensis</name>
    <dbReference type="NCBI Taxonomy" id="2755382"/>
    <lineage>
        <taxon>Bacteria</taxon>
        <taxon>Bacillati</taxon>
        <taxon>Actinomycetota</taxon>
        <taxon>Actinomycetes</taxon>
        <taxon>Mycobacteriales</taxon>
        <taxon>Nocardiaceae</taxon>
        <taxon>Nocardia</taxon>
    </lineage>
</organism>
<dbReference type="InterPro" id="IPR003439">
    <property type="entry name" value="ABC_transporter-like_ATP-bd"/>
</dbReference>
<protein>
    <submittedName>
        <fullName evidence="11">ABC transporter ATP-binding protein/permease</fullName>
    </submittedName>
</protein>
<dbReference type="Proteomes" id="UP000515512">
    <property type="component" value="Chromosome"/>
</dbReference>
<dbReference type="GO" id="GO:0005524">
    <property type="term" value="F:ATP binding"/>
    <property type="evidence" value="ECO:0007669"/>
    <property type="project" value="UniProtKB-KW"/>
</dbReference>
<evidence type="ECO:0000256" key="7">
    <source>
        <dbReference type="ARBA" id="ARBA00023136"/>
    </source>
</evidence>
<keyword evidence="4" id="KW-0547">Nucleotide-binding</keyword>
<evidence type="ECO:0000259" key="9">
    <source>
        <dbReference type="PROSITE" id="PS50893"/>
    </source>
</evidence>
<sequence>MIGASGLDWGHEALRSLWWITKAFAITAALFLAGTAALVRFTEWGRMFWRITGGYFTGRQSWPAWGLFAVVLLLAVYSVRMTVLVTYVYNDLFTSLQFGVQALVDGSAGPDTAHARELFWRALTVFGILSTITVTMGVVSYWLQQAFQIHWWTWLNTRYLDDWMAGKAYYRTRFIDKSIDNADQRIQQDVYDFVEGSYSLIFGGSVGPYTVSANGVIGSGLTLVSFTPILWRLSGPLDVFGVTVPKALVFAAFIWIALATVVAFWVANPLIKLNFWFQRRTADYRFALVRLRENAENVAFYNGERQERSGLNLRFSAVIANAWARVYRLLRFFGWNLVTQQVGGIFTILLLGPRVFAGTTTIGDLQQASSAFSQVQNALSMPQMSYAAFTYYRATLIRLDGLLEADRKGRELPSLATDSAVDGLELDAVQVRKPDGTVLVDDLRLTLKPGDALVIKGDSGVGKTTLLRSIGELWPYTTGSVRRPLGNDTLFLSQRPYLPLGDLRSVIAYPAPASTLDDDSVRETLLEVNLGHLIERLDEETDWASTLSPGEQQRVGFARILLLQPKLAFLDEATSSVDEGLEYTLYHLVRTKAPDTVLVSVAHRSTVDRHHTQLLHLEGGGAWTLSPTKVVDRA</sequence>
<dbReference type="RefSeq" id="WP_181581938.1">
    <property type="nucleotide sequence ID" value="NZ_CP059399.1"/>
</dbReference>
<dbReference type="InterPro" id="IPR050835">
    <property type="entry name" value="ABC_transporter_sub-D"/>
</dbReference>
<dbReference type="GO" id="GO:0005886">
    <property type="term" value="C:plasma membrane"/>
    <property type="evidence" value="ECO:0007669"/>
    <property type="project" value="UniProtKB-SubCell"/>
</dbReference>
<keyword evidence="7 8" id="KW-0472">Membrane</keyword>
<keyword evidence="6 8" id="KW-1133">Transmembrane helix</keyword>
<dbReference type="SUPFAM" id="SSF90123">
    <property type="entry name" value="ABC transporter transmembrane region"/>
    <property type="match status" value="1"/>
</dbReference>
<evidence type="ECO:0000256" key="5">
    <source>
        <dbReference type="ARBA" id="ARBA00022840"/>
    </source>
</evidence>
<keyword evidence="2" id="KW-0813">Transport</keyword>
<dbReference type="KEGG" id="nhu:H0264_37575"/>
<evidence type="ECO:0000313" key="11">
    <source>
        <dbReference type="EMBL" id="QLY30740.1"/>
    </source>
</evidence>
<feature type="transmembrane region" description="Helical" evidence="8">
    <location>
        <begin position="17"/>
        <end position="41"/>
    </location>
</feature>
<dbReference type="SMART" id="SM00382">
    <property type="entry name" value="AAA"/>
    <property type="match status" value="1"/>
</dbReference>
<feature type="domain" description="ABC transporter" evidence="9">
    <location>
        <begin position="424"/>
        <end position="633"/>
    </location>
</feature>
<evidence type="ECO:0000256" key="6">
    <source>
        <dbReference type="ARBA" id="ARBA00022989"/>
    </source>
</evidence>
<evidence type="ECO:0000256" key="3">
    <source>
        <dbReference type="ARBA" id="ARBA00022692"/>
    </source>
</evidence>
<keyword evidence="12" id="KW-1185">Reference proteome</keyword>
<dbReference type="PROSITE" id="PS50893">
    <property type="entry name" value="ABC_TRANSPORTER_2"/>
    <property type="match status" value="1"/>
</dbReference>
<dbReference type="GO" id="GO:0016887">
    <property type="term" value="F:ATP hydrolysis activity"/>
    <property type="evidence" value="ECO:0007669"/>
    <property type="project" value="InterPro"/>
</dbReference>
<dbReference type="GO" id="GO:0140359">
    <property type="term" value="F:ABC-type transporter activity"/>
    <property type="evidence" value="ECO:0007669"/>
    <property type="project" value="InterPro"/>
</dbReference>
<dbReference type="PANTHER" id="PTHR11384">
    <property type="entry name" value="ATP-BINDING CASSETTE, SUB-FAMILY D MEMBER"/>
    <property type="match status" value="1"/>
</dbReference>
<keyword evidence="5 11" id="KW-0067">ATP-binding</keyword>
<dbReference type="InterPro" id="IPR003593">
    <property type="entry name" value="AAA+_ATPase"/>
</dbReference>
<feature type="transmembrane region" description="Helical" evidence="8">
    <location>
        <begin position="247"/>
        <end position="271"/>
    </location>
</feature>
<comment type="subcellular location">
    <subcellularLocation>
        <location evidence="1">Cell membrane</location>
        <topology evidence="1">Multi-pass membrane protein</topology>
    </subcellularLocation>
</comment>
<name>A0A7D6ZIW5_9NOCA</name>
<evidence type="ECO:0000256" key="2">
    <source>
        <dbReference type="ARBA" id="ARBA00022448"/>
    </source>
</evidence>
<dbReference type="EMBL" id="CP059399">
    <property type="protein sequence ID" value="QLY30740.1"/>
    <property type="molecule type" value="Genomic_DNA"/>
</dbReference>
<dbReference type="SUPFAM" id="SSF52540">
    <property type="entry name" value="P-loop containing nucleoside triphosphate hydrolases"/>
    <property type="match status" value="1"/>
</dbReference>
<dbReference type="PROSITE" id="PS50929">
    <property type="entry name" value="ABC_TM1F"/>
    <property type="match status" value="1"/>
</dbReference>